<reference evidence="3 5" key="1">
    <citation type="submission" date="2018-05" db="EMBL/GenBank/DDBJ databases">
        <title>Genomic diversity of pathogens causing Blackleg of Potato in Pakistan.</title>
        <authorList>
            <person name="Sarfraz S."/>
            <person name="Riaz K."/>
            <person name="Oulghazi S."/>
            <person name="Cigna J."/>
            <person name="Sahi S.T."/>
            <person name="Khan S.H."/>
            <person name="Hameed A."/>
            <person name="Faure D."/>
        </authorList>
    </citation>
    <scope>NUCLEOTIDE SEQUENCE [LARGE SCALE GENOMIC DNA]</scope>
    <source>
        <strain evidence="3 5">SS70</strain>
    </source>
</reference>
<evidence type="ECO:0000256" key="1">
    <source>
        <dbReference type="ARBA" id="ARBA00023002"/>
    </source>
</evidence>
<dbReference type="InterPro" id="IPR029039">
    <property type="entry name" value="Flavoprotein-like_sf"/>
</dbReference>
<feature type="domain" description="Flavodoxin-like fold" evidence="2">
    <location>
        <begin position="2"/>
        <end position="175"/>
    </location>
</feature>
<dbReference type="GO" id="GO:0009055">
    <property type="term" value="F:electron transfer activity"/>
    <property type="evidence" value="ECO:0007669"/>
    <property type="project" value="TreeGrafter"/>
</dbReference>
<dbReference type="InterPro" id="IPR046980">
    <property type="entry name" value="KefG/KefF"/>
</dbReference>
<keyword evidence="6" id="KW-1185">Reference proteome</keyword>
<reference evidence="4 6" key="2">
    <citation type="submission" date="2018-09" db="EMBL/GenBank/DDBJ databases">
        <title>Phylogenetic diversity of Pectobacterium and Dickeya strains causing blackleg disease of potato in Morocco.</title>
        <authorList>
            <person name="Oulghazi S."/>
            <person name="Moumni M."/>
            <person name="Faure D."/>
        </authorList>
    </citation>
    <scope>NUCLEOTIDE SEQUENCE [LARGE SCALE GENOMIC DNA]</scope>
    <source>
        <strain evidence="4 6">S4.16.03.LID</strain>
    </source>
</reference>
<protein>
    <submittedName>
        <fullName evidence="3">Flavodoxin family protein</fullName>
    </submittedName>
</protein>
<dbReference type="RefSeq" id="WP_024105221.1">
    <property type="nucleotide sequence ID" value="NZ_CP031560.1"/>
</dbReference>
<dbReference type="GeneID" id="49321343"/>
<gene>
    <name evidence="4" type="ORF">D5077_05905</name>
    <name evidence="3" type="ORF">DF213_13670</name>
</gene>
<evidence type="ECO:0000259" key="2">
    <source>
        <dbReference type="Pfam" id="PF02525"/>
    </source>
</evidence>
<dbReference type="Pfam" id="PF02525">
    <property type="entry name" value="Flavodoxin_2"/>
    <property type="match status" value="1"/>
</dbReference>
<dbReference type="PANTHER" id="PTHR47307:SF1">
    <property type="entry name" value="GLUTATHIONE-REGULATED POTASSIUM-EFFLUX SYSTEM ANCILLARY PROTEIN KEFG"/>
    <property type="match status" value="1"/>
</dbReference>
<dbReference type="SUPFAM" id="SSF52218">
    <property type="entry name" value="Flavoproteins"/>
    <property type="match status" value="1"/>
</dbReference>
<evidence type="ECO:0000313" key="3">
    <source>
        <dbReference type="EMBL" id="PWD72182.1"/>
    </source>
</evidence>
<evidence type="ECO:0000313" key="5">
    <source>
        <dbReference type="Proteomes" id="UP000245055"/>
    </source>
</evidence>
<evidence type="ECO:0000313" key="6">
    <source>
        <dbReference type="Proteomes" id="UP000266633"/>
    </source>
</evidence>
<dbReference type="AlphaFoldDB" id="A0AAP2CY90"/>
<dbReference type="EMBL" id="QZDO01000018">
    <property type="protein sequence ID" value="RJL75416.1"/>
    <property type="molecule type" value="Genomic_DNA"/>
</dbReference>
<dbReference type="Proteomes" id="UP000245055">
    <property type="component" value="Unassembled WGS sequence"/>
</dbReference>
<dbReference type="Proteomes" id="UP000266633">
    <property type="component" value="Unassembled WGS sequence"/>
</dbReference>
<dbReference type="PANTHER" id="PTHR47307">
    <property type="entry name" value="GLUTATHIONE-REGULATED POTASSIUM-EFFLUX SYSTEM ANCILLARY PROTEIN KEFG"/>
    <property type="match status" value="1"/>
</dbReference>
<dbReference type="Gene3D" id="3.40.50.360">
    <property type="match status" value="1"/>
</dbReference>
<dbReference type="GO" id="GO:0003955">
    <property type="term" value="F:NAD(P)H dehydrogenase (quinone) activity"/>
    <property type="evidence" value="ECO:0007669"/>
    <property type="project" value="TreeGrafter"/>
</dbReference>
<sequence>MKEVLIVSGHPNMDEESFSNRIILECLTHLLPEANTLRLDRAHHHYEFDIGLEQERLKKADIIVFQFPMFWYGLPALMKKYIDDVFAHGFAYGSTGTYLKDKTLLVSFTTGGAEADYRYDGEQRYPVEDFLPFLKNLAWYCGMHWGGMVYSGGLMFLPGQDESIIQEMKRKAEDHARTLADNVMRLNLSA</sequence>
<evidence type="ECO:0000313" key="4">
    <source>
        <dbReference type="EMBL" id="RJL75416.1"/>
    </source>
</evidence>
<dbReference type="EMBL" id="QESZ01000019">
    <property type="protein sequence ID" value="PWD72182.1"/>
    <property type="molecule type" value="Genomic_DNA"/>
</dbReference>
<keyword evidence="1" id="KW-0560">Oxidoreductase</keyword>
<dbReference type="InterPro" id="IPR003680">
    <property type="entry name" value="Flavodoxin_fold"/>
</dbReference>
<organism evidence="3 5">
    <name type="scientific">Dickeya dianthicola</name>
    <dbReference type="NCBI Taxonomy" id="204039"/>
    <lineage>
        <taxon>Bacteria</taxon>
        <taxon>Pseudomonadati</taxon>
        <taxon>Pseudomonadota</taxon>
        <taxon>Gammaproteobacteria</taxon>
        <taxon>Enterobacterales</taxon>
        <taxon>Pectobacteriaceae</taxon>
        <taxon>Dickeya</taxon>
    </lineage>
</organism>
<proteinExistence type="predicted"/>
<dbReference type="GO" id="GO:0010181">
    <property type="term" value="F:FMN binding"/>
    <property type="evidence" value="ECO:0007669"/>
    <property type="project" value="TreeGrafter"/>
</dbReference>
<accession>A0AAP2CY90</accession>
<name>A0AAP2CY90_9GAMM</name>
<comment type="caution">
    <text evidence="3">The sequence shown here is derived from an EMBL/GenBank/DDBJ whole genome shotgun (WGS) entry which is preliminary data.</text>
</comment>